<evidence type="ECO:0000256" key="1">
    <source>
        <dbReference type="ARBA" id="ARBA00022741"/>
    </source>
</evidence>
<dbReference type="GO" id="GO:0003924">
    <property type="term" value="F:GTPase activity"/>
    <property type="evidence" value="ECO:0007669"/>
    <property type="project" value="InterPro"/>
</dbReference>
<dbReference type="SUPFAM" id="SSF52540">
    <property type="entry name" value="P-loop containing nucleoside triphosphate hydrolases"/>
    <property type="match status" value="1"/>
</dbReference>
<dbReference type="PROSITE" id="PS51421">
    <property type="entry name" value="RAS"/>
    <property type="match status" value="1"/>
</dbReference>
<dbReference type="Proteomes" id="UP001174909">
    <property type="component" value="Unassembled WGS sequence"/>
</dbReference>
<dbReference type="EMBL" id="CASHTH010000154">
    <property type="protein sequence ID" value="CAI7992680.1"/>
    <property type="molecule type" value="Genomic_DNA"/>
</dbReference>
<dbReference type="SMART" id="SM00175">
    <property type="entry name" value="RAB"/>
    <property type="match status" value="1"/>
</dbReference>
<dbReference type="PRINTS" id="PR00449">
    <property type="entry name" value="RASTRNSFRMNG"/>
</dbReference>
<proteinExistence type="predicted"/>
<dbReference type="Gene3D" id="3.40.50.300">
    <property type="entry name" value="P-loop containing nucleotide triphosphate hydrolases"/>
    <property type="match status" value="1"/>
</dbReference>
<dbReference type="Pfam" id="PF00071">
    <property type="entry name" value="Ras"/>
    <property type="match status" value="1"/>
</dbReference>
<dbReference type="SMART" id="SM00174">
    <property type="entry name" value="RHO"/>
    <property type="match status" value="1"/>
</dbReference>
<comment type="caution">
    <text evidence="3">The sequence shown here is derived from an EMBL/GenBank/DDBJ whole genome shotgun (WGS) entry which is preliminary data.</text>
</comment>
<dbReference type="SMART" id="SM00173">
    <property type="entry name" value="RAS"/>
    <property type="match status" value="1"/>
</dbReference>
<evidence type="ECO:0000256" key="2">
    <source>
        <dbReference type="ARBA" id="ARBA00023134"/>
    </source>
</evidence>
<dbReference type="InterPro" id="IPR050227">
    <property type="entry name" value="Rab"/>
</dbReference>
<protein>
    <submittedName>
        <fullName evidence="3">Ras-related protein RabG2</fullName>
    </submittedName>
</protein>
<sequence length="260" mass="29214">MSEPGGNAVRLGYQISTWHTEQPRHAASPQHKVILLGTAGVGKTAFFLRVRDGVFSPTRASCCAVDYYVKDVPVPSSSSSDEDTSIKVGQSQLTFSSARLFPNTQMVLYDTAGGERFRSLTSNFYRNAHAAVLMFSVDDAVSFYKMELEVQNAQSFVGRDFVWVVVGSKSDLKRDPYITEQRVEVFCAGLGSRLWLYVSAKTGENVDEVLEVVARELHRRYHSNICLSKGYSDTVRLLSIEGERREREKTCRTRLENCRT</sequence>
<evidence type="ECO:0000313" key="4">
    <source>
        <dbReference type="Proteomes" id="UP001174909"/>
    </source>
</evidence>
<accession>A0AA35QVP4</accession>
<dbReference type="CDD" id="cd00154">
    <property type="entry name" value="Rab"/>
    <property type="match status" value="1"/>
</dbReference>
<dbReference type="InterPro" id="IPR027417">
    <property type="entry name" value="P-loop_NTPase"/>
</dbReference>
<organism evidence="3 4">
    <name type="scientific">Geodia barretti</name>
    <name type="common">Barrett's horny sponge</name>
    <dbReference type="NCBI Taxonomy" id="519541"/>
    <lineage>
        <taxon>Eukaryota</taxon>
        <taxon>Metazoa</taxon>
        <taxon>Porifera</taxon>
        <taxon>Demospongiae</taxon>
        <taxon>Heteroscleromorpha</taxon>
        <taxon>Tetractinellida</taxon>
        <taxon>Astrophorina</taxon>
        <taxon>Geodiidae</taxon>
        <taxon>Geodia</taxon>
    </lineage>
</organism>
<evidence type="ECO:0000313" key="3">
    <source>
        <dbReference type="EMBL" id="CAI7992680.1"/>
    </source>
</evidence>
<dbReference type="InterPro" id="IPR001806">
    <property type="entry name" value="Small_GTPase"/>
</dbReference>
<keyword evidence="1" id="KW-0547">Nucleotide-binding</keyword>
<name>A0AA35QVP4_GEOBA</name>
<dbReference type="PANTHER" id="PTHR47977">
    <property type="entry name" value="RAS-RELATED PROTEIN RAB"/>
    <property type="match status" value="1"/>
</dbReference>
<dbReference type="AlphaFoldDB" id="A0AA35QVP4"/>
<dbReference type="PROSITE" id="PS51419">
    <property type="entry name" value="RAB"/>
    <property type="match status" value="1"/>
</dbReference>
<keyword evidence="2" id="KW-0342">GTP-binding</keyword>
<reference evidence="3" key="1">
    <citation type="submission" date="2023-03" db="EMBL/GenBank/DDBJ databases">
        <authorList>
            <person name="Steffen K."/>
            <person name="Cardenas P."/>
        </authorList>
    </citation>
    <scope>NUCLEOTIDE SEQUENCE</scope>
</reference>
<keyword evidence="4" id="KW-1185">Reference proteome</keyword>
<dbReference type="GO" id="GO:0005525">
    <property type="term" value="F:GTP binding"/>
    <property type="evidence" value="ECO:0007669"/>
    <property type="project" value="UniProtKB-KW"/>
</dbReference>
<gene>
    <name evidence="3" type="ORF">GBAR_LOCUS1061</name>
</gene>